<keyword evidence="11" id="KW-1185">Reference proteome</keyword>
<evidence type="ECO:0000256" key="1">
    <source>
        <dbReference type="ARBA" id="ARBA00023002"/>
    </source>
</evidence>
<protein>
    <recommendedName>
        <fullName evidence="5">2-oxoglutarate synthase subunit KorA</fullName>
        <ecNumber evidence="4">1.2.7.3</ecNumber>
    </recommendedName>
    <alternativeName>
        <fullName evidence="7">2-ketoglutarate oxidoreductase alpha chain</fullName>
    </alternativeName>
    <alternativeName>
        <fullName evidence="6">2-oxoglutarate-ferredoxin oxidoreductase subunit alpha</fullName>
    </alternativeName>
</protein>
<sequence length="367" mass="40403">MSKIEFMQGNRACCEGALAAGCNFFGGYPITPSTEIAELMALKLPKTGGTFIQMEDELASMGSIIGASWTGARAMTATSGPGFSLMMENIGYAVMTETPCVVVNIQRGGPSTGQPTMSAQGDMMQCRFGSHGDMATIAVVPSTVQEMYELTAKAFNLADRFRVPTFVMSDETIGHMREKIVIPEKIDIVPRKPLEEGKLPFEADEDGVPGFAQFGSGHRVHVTGLTHDERGYPDTTDPDVHEKLVKRLYNKVESKRHEIADYDAVNTDAETVFITYGPCARTVRQVLHDHPNEEIGHLNLRIVWPFPEDTMKLFPNAKTFIVPELNLGQMVREVARHTTGEKVVSMPKIGGHIHTPDELYRAVEAEK</sequence>
<evidence type="ECO:0000256" key="2">
    <source>
        <dbReference type="ARBA" id="ARBA00052359"/>
    </source>
</evidence>
<keyword evidence="1" id="KW-0560">Oxidoreductase</keyword>
<comment type="catalytic activity">
    <reaction evidence="2">
        <text>2 oxidized [2Fe-2S]-[ferredoxin] + 2-oxoglutarate + CoA = succinyl-CoA + 2 reduced [2Fe-2S]-[ferredoxin] + CO2 + H(+)</text>
        <dbReference type="Rhea" id="RHEA:17297"/>
        <dbReference type="Rhea" id="RHEA-COMP:10000"/>
        <dbReference type="Rhea" id="RHEA-COMP:10001"/>
        <dbReference type="ChEBI" id="CHEBI:15378"/>
        <dbReference type="ChEBI" id="CHEBI:16526"/>
        <dbReference type="ChEBI" id="CHEBI:16810"/>
        <dbReference type="ChEBI" id="CHEBI:33737"/>
        <dbReference type="ChEBI" id="CHEBI:33738"/>
        <dbReference type="ChEBI" id="CHEBI:57287"/>
        <dbReference type="ChEBI" id="CHEBI:57292"/>
        <dbReference type="EC" id="1.2.7.3"/>
    </reaction>
</comment>
<dbReference type="Proteomes" id="UP001143747">
    <property type="component" value="Unassembled WGS sequence"/>
</dbReference>
<dbReference type="GO" id="GO:0047553">
    <property type="term" value="F:2-oxoglutarate synthase activity"/>
    <property type="evidence" value="ECO:0007669"/>
    <property type="project" value="UniProtKB-EC"/>
</dbReference>
<dbReference type="SUPFAM" id="SSF52518">
    <property type="entry name" value="Thiamin diphosphate-binding fold (THDP-binding)"/>
    <property type="match status" value="1"/>
</dbReference>
<dbReference type="Pfam" id="PF17147">
    <property type="entry name" value="PFOR_II"/>
    <property type="match status" value="1"/>
</dbReference>
<feature type="domain" description="Pyruvate:ferredoxin oxidoreductase core" evidence="9">
    <location>
        <begin position="269"/>
        <end position="358"/>
    </location>
</feature>
<evidence type="ECO:0000313" key="11">
    <source>
        <dbReference type="Proteomes" id="UP001143747"/>
    </source>
</evidence>
<reference evidence="10" key="1">
    <citation type="submission" date="2022-01" db="EMBL/GenBank/DDBJ databases">
        <title>Draft genome of Methanogenium marinum DSM 15558.</title>
        <authorList>
            <person name="Chen S.-C."/>
            <person name="You Y.-T."/>
        </authorList>
    </citation>
    <scope>NUCLEOTIDE SEQUENCE</scope>
    <source>
        <strain evidence="10">DSM 15558</strain>
    </source>
</reference>
<evidence type="ECO:0000256" key="7">
    <source>
        <dbReference type="ARBA" id="ARBA00079587"/>
    </source>
</evidence>
<dbReference type="PANTHER" id="PTHR32154">
    <property type="entry name" value="PYRUVATE-FLAVODOXIN OXIDOREDUCTASE-RELATED"/>
    <property type="match status" value="1"/>
</dbReference>
<evidence type="ECO:0000256" key="5">
    <source>
        <dbReference type="ARBA" id="ARBA00071398"/>
    </source>
</evidence>
<dbReference type="Pfam" id="PF01855">
    <property type="entry name" value="POR_N"/>
    <property type="match status" value="1"/>
</dbReference>
<gene>
    <name evidence="10" type="ORF">L0665_04035</name>
</gene>
<dbReference type="FunFam" id="3.40.50.970:FF:000022">
    <property type="entry name" value="2-oxoglutarate ferredoxin oxidoreductase alpha subunit"/>
    <property type="match status" value="1"/>
</dbReference>
<dbReference type="InterPro" id="IPR029061">
    <property type="entry name" value="THDP-binding"/>
</dbReference>
<organism evidence="10 11">
    <name type="scientific">Methanogenium marinum</name>
    <dbReference type="NCBI Taxonomy" id="348610"/>
    <lineage>
        <taxon>Archaea</taxon>
        <taxon>Methanobacteriati</taxon>
        <taxon>Methanobacteriota</taxon>
        <taxon>Stenosarchaea group</taxon>
        <taxon>Methanomicrobia</taxon>
        <taxon>Methanomicrobiales</taxon>
        <taxon>Methanomicrobiaceae</taxon>
        <taxon>Methanogenium</taxon>
    </lineage>
</organism>
<dbReference type="Gene3D" id="3.40.50.920">
    <property type="match status" value="1"/>
</dbReference>
<evidence type="ECO:0000256" key="4">
    <source>
        <dbReference type="ARBA" id="ARBA00066947"/>
    </source>
</evidence>
<evidence type="ECO:0000256" key="6">
    <source>
        <dbReference type="ARBA" id="ARBA00076968"/>
    </source>
</evidence>
<dbReference type="InterPro" id="IPR009014">
    <property type="entry name" value="Transketo_C/PFOR_II"/>
</dbReference>
<dbReference type="PANTHER" id="PTHR32154:SF14">
    <property type="entry name" value="2-OXOGLUTARATE SYNTHASE SUBUNIT KORA"/>
    <property type="match status" value="1"/>
</dbReference>
<accession>A0A9Q4PWU4</accession>
<feature type="domain" description="Pyruvate flavodoxin/ferredoxin oxidoreductase pyrimidine binding" evidence="8">
    <location>
        <begin position="15"/>
        <end position="246"/>
    </location>
</feature>
<dbReference type="InterPro" id="IPR002880">
    <property type="entry name" value="Pyrv_Fd/Flavodoxin_OxRdtase_N"/>
</dbReference>
<dbReference type="SUPFAM" id="SSF52922">
    <property type="entry name" value="TK C-terminal domain-like"/>
    <property type="match status" value="1"/>
</dbReference>
<comment type="subunit">
    <text evidence="3">Heterotetramer of the KorA, KorB, KorC and KorD subunits.</text>
</comment>
<dbReference type="Gene3D" id="3.40.50.970">
    <property type="match status" value="1"/>
</dbReference>
<dbReference type="InterPro" id="IPR033412">
    <property type="entry name" value="PFOR_II"/>
</dbReference>
<evidence type="ECO:0000256" key="3">
    <source>
        <dbReference type="ARBA" id="ARBA00064882"/>
    </source>
</evidence>
<evidence type="ECO:0000259" key="8">
    <source>
        <dbReference type="Pfam" id="PF01855"/>
    </source>
</evidence>
<name>A0A9Q4PWU4_9EURY</name>
<dbReference type="CDD" id="cd07034">
    <property type="entry name" value="TPP_PYR_PFOR_IOR-alpha_like"/>
    <property type="match status" value="1"/>
</dbReference>
<evidence type="ECO:0000313" key="10">
    <source>
        <dbReference type="EMBL" id="MDE4907781.1"/>
    </source>
</evidence>
<dbReference type="EC" id="1.2.7.3" evidence="4"/>
<dbReference type="RefSeq" id="WP_274924428.1">
    <property type="nucleotide sequence ID" value="NZ_JAKELO010000002.1"/>
</dbReference>
<dbReference type="NCBIfam" id="NF006412">
    <property type="entry name" value="PRK08659.1"/>
    <property type="match status" value="1"/>
</dbReference>
<comment type="caution">
    <text evidence="10">The sequence shown here is derived from an EMBL/GenBank/DDBJ whole genome shotgun (WGS) entry which is preliminary data.</text>
</comment>
<dbReference type="EMBL" id="JAKELO010000002">
    <property type="protein sequence ID" value="MDE4907781.1"/>
    <property type="molecule type" value="Genomic_DNA"/>
</dbReference>
<evidence type="ECO:0000259" key="9">
    <source>
        <dbReference type="Pfam" id="PF17147"/>
    </source>
</evidence>
<dbReference type="InterPro" id="IPR050722">
    <property type="entry name" value="Pyruvate:ferred/Flavod_OxRd"/>
</dbReference>
<dbReference type="GO" id="GO:0006979">
    <property type="term" value="P:response to oxidative stress"/>
    <property type="evidence" value="ECO:0007669"/>
    <property type="project" value="TreeGrafter"/>
</dbReference>
<dbReference type="AlphaFoldDB" id="A0A9Q4PWU4"/>
<proteinExistence type="predicted"/>
<dbReference type="GO" id="GO:0006082">
    <property type="term" value="P:organic acid metabolic process"/>
    <property type="evidence" value="ECO:0007669"/>
    <property type="project" value="UniProtKB-ARBA"/>
</dbReference>
<dbReference type="GO" id="GO:0044272">
    <property type="term" value="P:sulfur compound biosynthetic process"/>
    <property type="evidence" value="ECO:0007669"/>
    <property type="project" value="UniProtKB-ARBA"/>
</dbReference>